<organism evidence="1 2">
    <name type="scientific">Chaetomium tenue</name>
    <dbReference type="NCBI Taxonomy" id="1854479"/>
    <lineage>
        <taxon>Eukaryota</taxon>
        <taxon>Fungi</taxon>
        <taxon>Dikarya</taxon>
        <taxon>Ascomycota</taxon>
        <taxon>Pezizomycotina</taxon>
        <taxon>Sordariomycetes</taxon>
        <taxon>Sordariomycetidae</taxon>
        <taxon>Sordariales</taxon>
        <taxon>Chaetomiaceae</taxon>
        <taxon>Chaetomium</taxon>
    </lineage>
</organism>
<sequence>MMKRLSSATIPRKCRTCVAHLSPFRGRQVCVSGYDHKVPILILLPFLSITYHWSLAQASNVLPLMAVLNLGLAFALPRLANKIRTASELTSWEVDWALTVGGVLPLVAGPVVIGLWQTMEGTIIGLVIQTAGYGNRIFLLSLLPSMVPADTRAQLYMLLSLVDTLGGFARSTLMETLFGFSLGPEGQGAGLPFIICAFCQLAAGVILFLMRPQADAIYV</sequence>
<proteinExistence type="predicted"/>
<evidence type="ECO:0000313" key="1">
    <source>
        <dbReference type="EMBL" id="KAH6636024.1"/>
    </source>
</evidence>
<comment type="caution">
    <text evidence="1">The sequence shown here is derived from an EMBL/GenBank/DDBJ whole genome shotgun (WGS) entry which is preliminary data.</text>
</comment>
<evidence type="ECO:0000313" key="2">
    <source>
        <dbReference type="Proteomes" id="UP000724584"/>
    </source>
</evidence>
<protein>
    <submittedName>
        <fullName evidence="1">Uncharacterized protein</fullName>
    </submittedName>
</protein>
<dbReference type="EMBL" id="JAGIZQ010000003">
    <property type="protein sequence ID" value="KAH6636024.1"/>
    <property type="molecule type" value="Genomic_DNA"/>
</dbReference>
<reference evidence="1 2" key="1">
    <citation type="journal article" date="2021" name="Nat. Commun.">
        <title>Genetic determinants of endophytism in the Arabidopsis root mycobiome.</title>
        <authorList>
            <person name="Mesny F."/>
            <person name="Miyauchi S."/>
            <person name="Thiergart T."/>
            <person name="Pickel B."/>
            <person name="Atanasova L."/>
            <person name="Karlsson M."/>
            <person name="Huettel B."/>
            <person name="Barry K.W."/>
            <person name="Haridas S."/>
            <person name="Chen C."/>
            <person name="Bauer D."/>
            <person name="Andreopoulos W."/>
            <person name="Pangilinan J."/>
            <person name="LaButti K."/>
            <person name="Riley R."/>
            <person name="Lipzen A."/>
            <person name="Clum A."/>
            <person name="Drula E."/>
            <person name="Henrissat B."/>
            <person name="Kohler A."/>
            <person name="Grigoriev I.V."/>
            <person name="Martin F.M."/>
            <person name="Hacquard S."/>
        </authorList>
    </citation>
    <scope>NUCLEOTIDE SEQUENCE [LARGE SCALE GENOMIC DNA]</scope>
    <source>
        <strain evidence="1 2">MPI-SDFR-AT-0079</strain>
    </source>
</reference>
<accession>A0ACB7PB81</accession>
<name>A0ACB7PB81_9PEZI</name>
<gene>
    <name evidence="1" type="ORF">F5144DRAFT_566055</name>
</gene>
<keyword evidence="2" id="KW-1185">Reference proteome</keyword>
<dbReference type="Proteomes" id="UP000724584">
    <property type="component" value="Unassembled WGS sequence"/>
</dbReference>